<evidence type="ECO:0000313" key="2">
    <source>
        <dbReference type="EMBL" id="ATV17441.1"/>
    </source>
</evidence>
<evidence type="ECO:0000313" key="3">
    <source>
        <dbReference type="Proteomes" id="UP000230024"/>
    </source>
</evidence>
<dbReference type="EMBL" id="CP024712">
    <property type="protein sequence ID" value="ATV17441.1"/>
    <property type="molecule type" value="Genomic_DNA"/>
</dbReference>
<feature type="region of interest" description="Disordered" evidence="1">
    <location>
        <begin position="25"/>
        <end position="45"/>
    </location>
</feature>
<gene>
    <name evidence="2" type="ORF">CT122_11595</name>
</gene>
<organism evidence="2 3">
    <name type="scientific">Pseudomonas syringae pv. actinidiae</name>
    <dbReference type="NCBI Taxonomy" id="103796"/>
    <lineage>
        <taxon>Bacteria</taxon>
        <taxon>Pseudomonadati</taxon>
        <taxon>Pseudomonadota</taxon>
        <taxon>Gammaproteobacteria</taxon>
        <taxon>Pseudomonadales</taxon>
        <taxon>Pseudomonadaceae</taxon>
        <taxon>Pseudomonas</taxon>
        <taxon>Pseudomonas syringae</taxon>
    </lineage>
</organism>
<sequence length="89" mass="10127">MVISSFSKKKVGIFVRSPLKIRNPRLQCSNRNDGNDHPELAKPDPEHHVIASDPAVYQEIRGFDLPRFFALLVYCLKNKCSVKSSMLAR</sequence>
<name>A0AAU8XFI5_PSESF</name>
<feature type="compositionally biased region" description="Basic and acidic residues" evidence="1">
    <location>
        <begin position="33"/>
        <end position="45"/>
    </location>
</feature>
<accession>A0AAU8XFI5</accession>
<protein>
    <submittedName>
        <fullName evidence="2">Uncharacterized protein</fullName>
    </submittedName>
</protein>
<evidence type="ECO:0000256" key="1">
    <source>
        <dbReference type="SAM" id="MobiDB-lite"/>
    </source>
</evidence>
<reference evidence="2 3" key="1">
    <citation type="submission" date="2017-11" db="EMBL/GenBank/DDBJ databases">
        <title>Complete DNA Sequence of Pseudomonas syringae pv. actinidiae, biovar 5 (Psa5).</title>
        <authorList>
            <person name="Butler M."/>
            <person name="Taiaroa G."/>
            <person name="Sumpter N."/>
            <person name="Poulter R."/>
        </authorList>
    </citation>
    <scope>NUCLEOTIDE SEQUENCE [LARGE SCALE GENOMIC DNA]</scope>
    <source>
        <strain evidence="2 3">MAFF212063</strain>
    </source>
</reference>
<dbReference type="AlphaFoldDB" id="A0AAU8XFI5"/>
<dbReference type="Proteomes" id="UP000230024">
    <property type="component" value="Chromosome"/>
</dbReference>
<proteinExistence type="predicted"/>